<name>A0A812Q9T0_SYMPI</name>
<protein>
    <submittedName>
        <fullName evidence="1">Uncharacterized protein</fullName>
    </submittedName>
</protein>
<keyword evidence="2" id="KW-1185">Reference proteome</keyword>
<evidence type="ECO:0000313" key="1">
    <source>
        <dbReference type="EMBL" id="CAE7382969.1"/>
    </source>
</evidence>
<gene>
    <name evidence="1" type="ORF">SPIL2461_LOCUS9345</name>
</gene>
<evidence type="ECO:0000313" key="2">
    <source>
        <dbReference type="Proteomes" id="UP000649617"/>
    </source>
</evidence>
<accession>A0A812Q9T0</accession>
<proteinExistence type="predicted"/>
<sequence length="285" mass="32167">MRYLLGQDFASLASQRTGKANPTFYDMKAQGFKALTKQDLLVESLFYALYMFLCVFGFGEGEILALQRPNREAHTVPARWSTWMTWAYTLEQIQSALTTYQDTSAAAGVTISPDNVFFYMCFFVNNQFRILVEKSAVGSENLEETFKTNLTRAGRMVAILDTWDRPVYLSRIWTIYEQFMASSMQIPVSFAMPQSAMVSVQRQIAAGESGIQEVTKSLKNVDSENAVAYSKADEDKVKEQIRTTAGFKQVNNHVKAAMVTWIGDAVKEQFHALIKQETIGDMPEV</sequence>
<dbReference type="OrthoDB" id="446823at2759"/>
<comment type="caution">
    <text evidence="1">The sequence shown here is derived from an EMBL/GenBank/DDBJ whole genome shotgun (WGS) entry which is preliminary data.</text>
</comment>
<dbReference type="Proteomes" id="UP000649617">
    <property type="component" value="Unassembled WGS sequence"/>
</dbReference>
<reference evidence="1" key="1">
    <citation type="submission" date="2021-02" db="EMBL/GenBank/DDBJ databases">
        <authorList>
            <person name="Dougan E. K."/>
            <person name="Rhodes N."/>
            <person name="Thang M."/>
            <person name="Chan C."/>
        </authorList>
    </citation>
    <scope>NUCLEOTIDE SEQUENCE</scope>
</reference>
<dbReference type="EMBL" id="CAJNIZ010016224">
    <property type="protein sequence ID" value="CAE7382969.1"/>
    <property type="molecule type" value="Genomic_DNA"/>
</dbReference>
<organism evidence="1 2">
    <name type="scientific">Symbiodinium pilosum</name>
    <name type="common">Dinoflagellate</name>
    <dbReference type="NCBI Taxonomy" id="2952"/>
    <lineage>
        <taxon>Eukaryota</taxon>
        <taxon>Sar</taxon>
        <taxon>Alveolata</taxon>
        <taxon>Dinophyceae</taxon>
        <taxon>Suessiales</taxon>
        <taxon>Symbiodiniaceae</taxon>
        <taxon>Symbiodinium</taxon>
    </lineage>
</organism>
<dbReference type="AlphaFoldDB" id="A0A812Q9T0"/>